<gene>
    <name evidence="1" type="primary">Dper\GL16619</name>
    <name evidence="1" type="ORF">Dper_GL16619</name>
</gene>
<dbReference type="EMBL" id="CH479468">
    <property type="protein sequence ID" value="EDW32615.1"/>
    <property type="molecule type" value="Genomic_DNA"/>
</dbReference>
<dbReference type="InterPro" id="IPR043502">
    <property type="entry name" value="DNA/RNA_pol_sf"/>
</dbReference>
<dbReference type="SUPFAM" id="SSF56672">
    <property type="entry name" value="DNA/RNA polymerases"/>
    <property type="match status" value="1"/>
</dbReference>
<reference evidence="1 2" key="1">
    <citation type="journal article" date="2007" name="Nature">
        <title>Evolution of genes and genomes on the Drosophila phylogeny.</title>
        <authorList>
            <consortium name="Drosophila 12 Genomes Consortium"/>
            <person name="Clark A.G."/>
            <person name="Eisen M.B."/>
            <person name="Smith D.R."/>
            <person name="Bergman C.M."/>
            <person name="Oliver B."/>
            <person name="Markow T.A."/>
            <person name="Kaufman T.C."/>
            <person name="Kellis M."/>
            <person name="Gelbart W."/>
            <person name="Iyer V.N."/>
            <person name="Pollard D.A."/>
            <person name="Sackton T.B."/>
            <person name="Larracuente A.M."/>
            <person name="Singh N.D."/>
            <person name="Abad J.P."/>
            <person name="Abt D.N."/>
            <person name="Adryan B."/>
            <person name="Aguade M."/>
            <person name="Akashi H."/>
            <person name="Anderson W.W."/>
            <person name="Aquadro C.F."/>
            <person name="Ardell D.H."/>
            <person name="Arguello R."/>
            <person name="Artieri C.G."/>
            <person name="Barbash D.A."/>
            <person name="Barker D."/>
            <person name="Barsanti P."/>
            <person name="Batterham P."/>
            <person name="Batzoglou S."/>
            <person name="Begun D."/>
            <person name="Bhutkar A."/>
            <person name="Blanco E."/>
            <person name="Bosak S.A."/>
            <person name="Bradley R.K."/>
            <person name="Brand A.D."/>
            <person name="Brent M.R."/>
            <person name="Brooks A.N."/>
            <person name="Brown R.H."/>
            <person name="Butlin R.K."/>
            <person name="Caggese C."/>
            <person name="Calvi B.R."/>
            <person name="Bernardo de Carvalho A."/>
            <person name="Caspi A."/>
            <person name="Castrezana S."/>
            <person name="Celniker S.E."/>
            <person name="Chang J.L."/>
            <person name="Chapple C."/>
            <person name="Chatterji S."/>
            <person name="Chinwalla A."/>
            <person name="Civetta A."/>
            <person name="Clifton S.W."/>
            <person name="Comeron J.M."/>
            <person name="Costello J.C."/>
            <person name="Coyne J.A."/>
            <person name="Daub J."/>
            <person name="David R.G."/>
            <person name="Delcher A.L."/>
            <person name="Delehaunty K."/>
            <person name="Do C.B."/>
            <person name="Ebling H."/>
            <person name="Edwards K."/>
            <person name="Eickbush T."/>
            <person name="Evans J.D."/>
            <person name="Filipski A."/>
            <person name="Findeiss S."/>
            <person name="Freyhult E."/>
            <person name="Fulton L."/>
            <person name="Fulton R."/>
            <person name="Garcia A.C."/>
            <person name="Gardiner A."/>
            <person name="Garfield D.A."/>
            <person name="Garvin B.E."/>
            <person name="Gibson G."/>
            <person name="Gilbert D."/>
            <person name="Gnerre S."/>
            <person name="Godfrey J."/>
            <person name="Good R."/>
            <person name="Gotea V."/>
            <person name="Gravely B."/>
            <person name="Greenberg A.J."/>
            <person name="Griffiths-Jones S."/>
            <person name="Gross S."/>
            <person name="Guigo R."/>
            <person name="Gustafson E.A."/>
            <person name="Haerty W."/>
            <person name="Hahn M.W."/>
            <person name="Halligan D.L."/>
            <person name="Halpern A.L."/>
            <person name="Halter G.M."/>
            <person name="Han M.V."/>
            <person name="Heger A."/>
            <person name="Hillier L."/>
            <person name="Hinrichs A.S."/>
            <person name="Holmes I."/>
            <person name="Hoskins R.A."/>
            <person name="Hubisz M.J."/>
            <person name="Hultmark D."/>
            <person name="Huntley M.A."/>
            <person name="Jaffe D.B."/>
            <person name="Jagadeeshan S."/>
            <person name="Jeck W.R."/>
            <person name="Johnson J."/>
            <person name="Jones C.D."/>
            <person name="Jordan W.C."/>
            <person name="Karpen G.H."/>
            <person name="Kataoka E."/>
            <person name="Keightley P.D."/>
            <person name="Kheradpour P."/>
            <person name="Kirkness E.F."/>
            <person name="Koerich L.B."/>
            <person name="Kristiansen K."/>
            <person name="Kudrna D."/>
            <person name="Kulathinal R.J."/>
            <person name="Kumar S."/>
            <person name="Kwok R."/>
            <person name="Lander E."/>
            <person name="Langley C.H."/>
            <person name="Lapoint R."/>
            <person name="Lazzaro B.P."/>
            <person name="Lee S.J."/>
            <person name="Levesque L."/>
            <person name="Li R."/>
            <person name="Lin C.F."/>
            <person name="Lin M.F."/>
            <person name="Lindblad-Toh K."/>
            <person name="Llopart A."/>
            <person name="Long M."/>
            <person name="Low L."/>
            <person name="Lozovsky E."/>
            <person name="Lu J."/>
            <person name="Luo M."/>
            <person name="Machado C.A."/>
            <person name="Makalowski W."/>
            <person name="Marzo M."/>
            <person name="Matsuda M."/>
            <person name="Matzkin L."/>
            <person name="McAllister B."/>
            <person name="McBride C.S."/>
            <person name="McKernan B."/>
            <person name="McKernan K."/>
            <person name="Mendez-Lago M."/>
            <person name="Minx P."/>
            <person name="Mollenhauer M.U."/>
            <person name="Montooth K."/>
            <person name="Mount S.M."/>
            <person name="Mu X."/>
            <person name="Myers E."/>
            <person name="Negre B."/>
            <person name="Newfeld S."/>
            <person name="Nielsen R."/>
            <person name="Noor M.A."/>
            <person name="O'Grady P."/>
            <person name="Pachter L."/>
            <person name="Papaceit M."/>
            <person name="Parisi M.J."/>
            <person name="Parisi M."/>
            <person name="Parts L."/>
            <person name="Pedersen J.S."/>
            <person name="Pesole G."/>
            <person name="Phillippy A.M."/>
            <person name="Ponting C.P."/>
            <person name="Pop M."/>
            <person name="Porcelli D."/>
            <person name="Powell J.R."/>
            <person name="Prohaska S."/>
            <person name="Pruitt K."/>
            <person name="Puig M."/>
            <person name="Quesneville H."/>
            <person name="Ram K.R."/>
            <person name="Rand D."/>
            <person name="Rasmussen M.D."/>
            <person name="Reed L.K."/>
            <person name="Reenan R."/>
            <person name="Reily A."/>
            <person name="Remington K.A."/>
            <person name="Rieger T.T."/>
            <person name="Ritchie M.G."/>
            <person name="Robin C."/>
            <person name="Rogers Y.H."/>
            <person name="Rohde C."/>
            <person name="Rozas J."/>
            <person name="Rubenfield M.J."/>
            <person name="Ruiz A."/>
            <person name="Russo S."/>
            <person name="Salzberg S.L."/>
            <person name="Sanchez-Gracia A."/>
            <person name="Saranga D.J."/>
            <person name="Sato H."/>
            <person name="Schaeffer S.W."/>
            <person name="Schatz M.C."/>
            <person name="Schlenke T."/>
            <person name="Schwartz R."/>
            <person name="Segarra C."/>
            <person name="Singh R.S."/>
            <person name="Sirot L."/>
            <person name="Sirota M."/>
            <person name="Sisneros N.B."/>
            <person name="Smith C.D."/>
            <person name="Smith T.F."/>
            <person name="Spieth J."/>
            <person name="Stage D.E."/>
            <person name="Stark A."/>
            <person name="Stephan W."/>
            <person name="Strausberg R.L."/>
            <person name="Strempel S."/>
            <person name="Sturgill D."/>
            <person name="Sutton G."/>
            <person name="Sutton G.G."/>
            <person name="Tao W."/>
            <person name="Teichmann S."/>
            <person name="Tobari Y.N."/>
            <person name="Tomimura Y."/>
            <person name="Tsolas J.M."/>
            <person name="Valente V.L."/>
            <person name="Venter E."/>
            <person name="Venter J.C."/>
            <person name="Vicario S."/>
            <person name="Vieira F.G."/>
            <person name="Vilella A.J."/>
            <person name="Villasante A."/>
            <person name="Walenz B."/>
            <person name="Wang J."/>
            <person name="Wasserman M."/>
            <person name="Watts T."/>
            <person name="Wilson D."/>
            <person name="Wilson R.K."/>
            <person name="Wing R.A."/>
            <person name="Wolfner M.F."/>
            <person name="Wong A."/>
            <person name="Wong G.K."/>
            <person name="Wu C.I."/>
            <person name="Wu G."/>
            <person name="Yamamoto D."/>
            <person name="Yang H.P."/>
            <person name="Yang S.P."/>
            <person name="Yorke J.A."/>
            <person name="Yoshida K."/>
            <person name="Zdobnov E."/>
            <person name="Zhang P."/>
            <person name="Zhang Y."/>
            <person name="Zimin A.V."/>
            <person name="Baldwin J."/>
            <person name="Abdouelleil A."/>
            <person name="Abdulkadir J."/>
            <person name="Abebe A."/>
            <person name="Abera B."/>
            <person name="Abreu J."/>
            <person name="Acer S.C."/>
            <person name="Aftuck L."/>
            <person name="Alexander A."/>
            <person name="An P."/>
            <person name="Anderson E."/>
            <person name="Anderson S."/>
            <person name="Arachi H."/>
            <person name="Azer M."/>
            <person name="Bachantsang P."/>
            <person name="Barry A."/>
            <person name="Bayul T."/>
            <person name="Berlin A."/>
            <person name="Bessette D."/>
            <person name="Bloom T."/>
            <person name="Blye J."/>
            <person name="Boguslavskiy L."/>
            <person name="Bonnet C."/>
            <person name="Boukhgalter B."/>
            <person name="Bourzgui I."/>
            <person name="Brown A."/>
            <person name="Cahill P."/>
            <person name="Channer S."/>
            <person name="Cheshatsang Y."/>
            <person name="Chuda L."/>
            <person name="Citroen M."/>
            <person name="Collymore A."/>
            <person name="Cooke P."/>
            <person name="Costello M."/>
            <person name="D'Aco K."/>
            <person name="Daza R."/>
            <person name="De Haan G."/>
            <person name="DeGray S."/>
            <person name="DeMaso C."/>
            <person name="Dhargay N."/>
            <person name="Dooley K."/>
            <person name="Dooley E."/>
            <person name="Doricent M."/>
            <person name="Dorje P."/>
            <person name="Dorjee K."/>
            <person name="Dupes A."/>
            <person name="Elong R."/>
            <person name="Falk J."/>
            <person name="Farina A."/>
            <person name="Faro S."/>
            <person name="Ferguson D."/>
            <person name="Fisher S."/>
            <person name="Foley C.D."/>
            <person name="Franke A."/>
            <person name="Friedrich D."/>
            <person name="Gadbois L."/>
            <person name="Gearin G."/>
            <person name="Gearin C.R."/>
            <person name="Giannoukos G."/>
            <person name="Goode T."/>
            <person name="Graham J."/>
            <person name="Grandbois E."/>
            <person name="Grewal S."/>
            <person name="Gyaltsen K."/>
            <person name="Hafez N."/>
            <person name="Hagos B."/>
            <person name="Hall J."/>
            <person name="Henson C."/>
            <person name="Hollinger A."/>
            <person name="Honan T."/>
            <person name="Huard M.D."/>
            <person name="Hughes L."/>
            <person name="Hurhula B."/>
            <person name="Husby M.E."/>
            <person name="Kamat A."/>
            <person name="Kanga B."/>
            <person name="Kashin S."/>
            <person name="Khazanovich D."/>
            <person name="Kisner P."/>
            <person name="Lance K."/>
            <person name="Lara M."/>
            <person name="Lee W."/>
            <person name="Lennon N."/>
            <person name="Letendre F."/>
            <person name="LeVine R."/>
            <person name="Lipovsky A."/>
            <person name="Liu X."/>
            <person name="Liu J."/>
            <person name="Liu S."/>
            <person name="Lokyitsang T."/>
            <person name="Lokyitsang Y."/>
            <person name="Lubonja R."/>
            <person name="Lui A."/>
            <person name="MacDonald P."/>
            <person name="Magnisalis V."/>
            <person name="Maru K."/>
            <person name="Matthews C."/>
            <person name="McCusker W."/>
            <person name="McDonough S."/>
            <person name="Mehta T."/>
            <person name="Meldrim J."/>
            <person name="Meneus L."/>
            <person name="Mihai O."/>
            <person name="Mihalev A."/>
            <person name="Mihova T."/>
            <person name="Mittelman R."/>
            <person name="Mlenga V."/>
            <person name="Montmayeur A."/>
            <person name="Mulrain L."/>
            <person name="Navidi A."/>
            <person name="Naylor J."/>
            <person name="Negash T."/>
            <person name="Nguyen T."/>
            <person name="Nguyen N."/>
            <person name="Nicol R."/>
            <person name="Norbu C."/>
            <person name="Norbu N."/>
            <person name="Novod N."/>
            <person name="O'Neill B."/>
            <person name="Osman S."/>
            <person name="Markiewicz E."/>
            <person name="Oyono O.L."/>
            <person name="Patti C."/>
            <person name="Phunkhang P."/>
            <person name="Pierre F."/>
            <person name="Priest M."/>
            <person name="Raghuraman S."/>
            <person name="Rege F."/>
            <person name="Reyes R."/>
            <person name="Rise C."/>
            <person name="Rogov P."/>
            <person name="Ross K."/>
            <person name="Ryan E."/>
            <person name="Settipalli S."/>
            <person name="Shea T."/>
            <person name="Sherpa N."/>
            <person name="Shi L."/>
            <person name="Shih D."/>
            <person name="Sparrow T."/>
            <person name="Spaulding J."/>
            <person name="Stalker J."/>
            <person name="Stange-Thomann N."/>
            <person name="Stavropoulos S."/>
            <person name="Stone C."/>
            <person name="Strader C."/>
            <person name="Tesfaye S."/>
            <person name="Thomson T."/>
            <person name="Thoulutsang Y."/>
            <person name="Thoulutsang D."/>
            <person name="Topham K."/>
            <person name="Topping I."/>
            <person name="Tsamla T."/>
            <person name="Vassiliev H."/>
            <person name="Vo A."/>
            <person name="Wangchuk T."/>
            <person name="Wangdi T."/>
            <person name="Weiand M."/>
            <person name="Wilkinson J."/>
            <person name="Wilson A."/>
            <person name="Yadav S."/>
            <person name="Young G."/>
            <person name="Yu Q."/>
            <person name="Zembek L."/>
            <person name="Zhong D."/>
            <person name="Zimmer A."/>
            <person name="Zwirko Z."/>
            <person name="Jaffe D.B."/>
            <person name="Alvarez P."/>
            <person name="Brockman W."/>
            <person name="Butler J."/>
            <person name="Chin C."/>
            <person name="Gnerre S."/>
            <person name="Grabherr M."/>
            <person name="Kleber M."/>
            <person name="Mauceli E."/>
            <person name="MacCallum I."/>
        </authorList>
    </citation>
    <scope>NUCLEOTIDE SEQUENCE [LARGE SCALE GENOMIC DNA]</scope>
    <source>
        <strain evidence="2">MSH-3 / Tucson 14011-0111.49</strain>
    </source>
</reference>
<dbReference type="GO" id="GO:0071897">
    <property type="term" value="P:DNA biosynthetic process"/>
    <property type="evidence" value="ECO:0007669"/>
    <property type="project" value="UniProtKB-ARBA"/>
</dbReference>
<dbReference type="PANTHER" id="PTHR47331">
    <property type="entry name" value="PHD-TYPE DOMAIN-CONTAINING PROTEIN"/>
    <property type="match status" value="1"/>
</dbReference>
<dbReference type="AlphaFoldDB" id="B4HCV1"/>
<organism evidence="2">
    <name type="scientific">Drosophila persimilis</name>
    <name type="common">Fruit fly</name>
    <dbReference type="NCBI Taxonomy" id="7234"/>
    <lineage>
        <taxon>Eukaryota</taxon>
        <taxon>Metazoa</taxon>
        <taxon>Ecdysozoa</taxon>
        <taxon>Arthropoda</taxon>
        <taxon>Hexapoda</taxon>
        <taxon>Insecta</taxon>
        <taxon>Pterygota</taxon>
        <taxon>Neoptera</taxon>
        <taxon>Endopterygota</taxon>
        <taxon>Diptera</taxon>
        <taxon>Brachycera</taxon>
        <taxon>Muscomorpha</taxon>
        <taxon>Ephydroidea</taxon>
        <taxon>Drosophilidae</taxon>
        <taxon>Drosophila</taxon>
        <taxon>Sophophora</taxon>
    </lineage>
</organism>
<protein>
    <submittedName>
        <fullName evidence="1">GL16619</fullName>
    </submittedName>
</protein>
<accession>B4HCV1</accession>
<dbReference type="HOGENOM" id="CLU_1410186_0_0_1"/>
<evidence type="ECO:0000313" key="2">
    <source>
        <dbReference type="Proteomes" id="UP000008744"/>
    </source>
</evidence>
<name>B4HCV1_DROPE</name>
<evidence type="ECO:0000313" key="1">
    <source>
        <dbReference type="EMBL" id="EDW32615.1"/>
    </source>
</evidence>
<dbReference type="Proteomes" id="UP000008744">
    <property type="component" value="Unassembled WGS sequence"/>
</dbReference>
<dbReference type="PhylomeDB" id="B4HCV1"/>
<dbReference type="STRING" id="7234.B4HCV1"/>
<keyword evidence="2" id="KW-1185">Reference proteome</keyword>
<sequence length="193" mass="21999">MYRCVRVSPQDSFLQCILWRDSPLEELRTFKLDTVTYGTKPAAFLAVRSMHQLAADESSLYPIGSEVVLRDFYVDDLLTGGDTTNELLEIIRQVSGLLAKGNFKIRKWCSNDTYVSEVVNSRPLCYTPDTEVNYLSPAHFLIGRPLTTILEADFGHIPVGRLGYWQSILSMYQGFWKQWHQSATASKMDHVNP</sequence>
<proteinExistence type="predicted"/>